<proteinExistence type="predicted"/>
<dbReference type="RefSeq" id="WP_161676188.1">
    <property type="nucleotide sequence ID" value="NZ_JAABLP010000003.1"/>
</dbReference>
<evidence type="ECO:0000313" key="3">
    <source>
        <dbReference type="Proteomes" id="UP000541347"/>
    </source>
</evidence>
<protein>
    <submittedName>
        <fullName evidence="2">Uncharacterized protein</fullName>
    </submittedName>
</protein>
<name>A0ABW9ZM93_9HYPH</name>
<comment type="caution">
    <text evidence="2">The sequence shown here is derived from an EMBL/GenBank/DDBJ whole genome shotgun (WGS) entry which is preliminary data.</text>
</comment>
<evidence type="ECO:0000313" key="2">
    <source>
        <dbReference type="EMBL" id="NBN64172.1"/>
    </source>
</evidence>
<organism evidence="2 3">
    <name type="scientific">Pannonibacter tanglangensis</name>
    <dbReference type="NCBI Taxonomy" id="2750084"/>
    <lineage>
        <taxon>Bacteria</taxon>
        <taxon>Pseudomonadati</taxon>
        <taxon>Pseudomonadota</taxon>
        <taxon>Alphaproteobacteria</taxon>
        <taxon>Hyphomicrobiales</taxon>
        <taxon>Stappiaceae</taxon>
        <taxon>Pannonibacter</taxon>
    </lineage>
</organism>
<feature type="region of interest" description="Disordered" evidence="1">
    <location>
        <begin position="1"/>
        <end position="50"/>
    </location>
</feature>
<evidence type="ECO:0000256" key="1">
    <source>
        <dbReference type="SAM" id="MobiDB-lite"/>
    </source>
</evidence>
<feature type="compositionally biased region" description="Pro residues" evidence="1">
    <location>
        <begin position="38"/>
        <end position="50"/>
    </location>
</feature>
<dbReference type="Proteomes" id="UP000541347">
    <property type="component" value="Unassembled WGS sequence"/>
</dbReference>
<reference evidence="2 3" key="1">
    <citation type="submission" date="2020-01" db="EMBL/GenBank/DDBJ databases">
        <authorList>
            <person name="Peng S.Y."/>
            <person name="Li J."/>
            <person name="Wang M."/>
            <person name="Wang L."/>
            <person name="Wang C.Q."/>
            <person name="Wang J.R."/>
        </authorList>
    </citation>
    <scope>NUCLEOTIDE SEQUENCE [LARGE SCALE GENOMIC DNA]</scope>
    <source>
        <strain evidence="2 3">XCT-34</strain>
    </source>
</reference>
<dbReference type="EMBL" id="JAABLP010000003">
    <property type="protein sequence ID" value="NBN64172.1"/>
    <property type="molecule type" value="Genomic_DNA"/>
</dbReference>
<keyword evidence="3" id="KW-1185">Reference proteome</keyword>
<gene>
    <name evidence="2" type="ORF">GWI71_10815</name>
</gene>
<sequence>MNRNGGSKDSGGKAGGMETRPNRKGESSQQNSLGPRQPVKPPTPPAGKGK</sequence>
<accession>A0ABW9ZM93</accession>